<evidence type="ECO:0008006" key="3">
    <source>
        <dbReference type="Google" id="ProtNLM"/>
    </source>
</evidence>
<evidence type="ECO:0000313" key="2">
    <source>
        <dbReference type="Proteomes" id="UP000601055"/>
    </source>
</evidence>
<name>A0A923E0X5_9SPHI</name>
<sequence length="105" mass="12563">MKIFEYIDRINLLHKLIKERRTGTPKVLARRMTLSKSRLFRVIEDLKLKGVPIAYSRQSQTYYYTNNYKMNINLEFMPLDNEDAKEINGGYWISNKNLLNAFFVH</sequence>
<dbReference type="Proteomes" id="UP000601055">
    <property type="component" value="Unassembled WGS sequence"/>
</dbReference>
<evidence type="ECO:0000313" key="1">
    <source>
        <dbReference type="EMBL" id="MBB2146378.1"/>
    </source>
</evidence>
<gene>
    <name evidence="1" type="ORF">GM921_12830</name>
</gene>
<dbReference type="EMBL" id="WNXD01000002">
    <property type="protein sequence ID" value="MBB2146378.1"/>
    <property type="molecule type" value="Genomic_DNA"/>
</dbReference>
<organism evidence="1 2">
    <name type="scientific">Pedobacter planticolens</name>
    <dbReference type="NCBI Taxonomy" id="2679964"/>
    <lineage>
        <taxon>Bacteria</taxon>
        <taxon>Pseudomonadati</taxon>
        <taxon>Bacteroidota</taxon>
        <taxon>Sphingobacteriia</taxon>
        <taxon>Sphingobacteriales</taxon>
        <taxon>Sphingobacteriaceae</taxon>
        <taxon>Pedobacter</taxon>
    </lineage>
</organism>
<reference evidence="1" key="1">
    <citation type="submission" date="2019-11" db="EMBL/GenBank/DDBJ databases">
        <title>Description of Pedobacter sp. LMG 31464T.</title>
        <authorList>
            <person name="Carlier A."/>
            <person name="Qi S."/>
            <person name="Vandamme P."/>
        </authorList>
    </citation>
    <scope>NUCLEOTIDE SEQUENCE</scope>
    <source>
        <strain evidence="1">LMG 31464</strain>
    </source>
</reference>
<dbReference type="RefSeq" id="WP_182923036.1">
    <property type="nucleotide sequence ID" value="NZ_WNXD01000002.1"/>
</dbReference>
<accession>A0A923E0X5</accession>
<protein>
    <recommendedName>
        <fullName evidence="3">HTH domain-containing protein</fullName>
    </recommendedName>
</protein>
<proteinExistence type="predicted"/>
<comment type="caution">
    <text evidence="1">The sequence shown here is derived from an EMBL/GenBank/DDBJ whole genome shotgun (WGS) entry which is preliminary data.</text>
</comment>
<dbReference type="AlphaFoldDB" id="A0A923E0X5"/>
<keyword evidence="2" id="KW-1185">Reference proteome</keyword>